<keyword evidence="2" id="KW-1185">Reference proteome</keyword>
<accession>A0ACC3NR06</accession>
<dbReference type="EMBL" id="JAUTXU010000018">
    <property type="protein sequence ID" value="KAK3721386.1"/>
    <property type="molecule type" value="Genomic_DNA"/>
</dbReference>
<reference evidence="1" key="1">
    <citation type="submission" date="2023-07" db="EMBL/GenBank/DDBJ databases">
        <title>Black Yeasts Isolated from many extreme environments.</title>
        <authorList>
            <person name="Coleine C."/>
            <person name="Stajich J.E."/>
            <person name="Selbmann L."/>
        </authorList>
    </citation>
    <scope>NUCLEOTIDE SEQUENCE</scope>
    <source>
        <strain evidence="1">CCFEE 5714</strain>
    </source>
</reference>
<sequence length="174" mass="19931">MHPQMDSPLFGLPQELRDKIYGYVFEMGLIHVNRSRCPKRSGGIMMACYQTYQETIGLYYKHTVFSFDGVGGPSNIDNIDHMFTWLKSLPNKHRNLVHKVEVSVNWSLVVEVTFPEGKVKHFGSFETCCCQDAVTRSMLQHAGIEMQSCVLSIIHRGLPKSEFSNRNSYRSSQH</sequence>
<name>A0ACC3NR06_9PEZI</name>
<protein>
    <submittedName>
        <fullName evidence="1">Uncharacterized protein</fullName>
    </submittedName>
</protein>
<gene>
    <name evidence="1" type="ORF">LTR37_003262</name>
</gene>
<dbReference type="Proteomes" id="UP001281147">
    <property type="component" value="Unassembled WGS sequence"/>
</dbReference>
<comment type="caution">
    <text evidence="1">The sequence shown here is derived from an EMBL/GenBank/DDBJ whole genome shotgun (WGS) entry which is preliminary data.</text>
</comment>
<organism evidence="1 2">
    <name type="scientific">Vermiconidia calcicola</name>
    <dbReference type="NCBI Taxonomy" id="1690605"/>
    <lineage>
        <taxon>Eukaryota</taxon>
        <taxon>Fungi</taxon>
        <taxon>Dikarya</taxon>
        <taxon>Ascomycota</taxon>
        <taxon>Pezizomycotina</taxon>
        <taxon>Dothideomycetes</taxon>
        <taxon>Dothideomycetidae</taxon>
        <taxon>Mycosphaerellales</taxon>
        <taxon>Extremaceae</taxon>
        <taxon>Vermiconidia</taxon>
    </lineage>
</organism>
<proteinExistence type="predicted"/>
<evidence type="ECO:0000313" key="1">
    <source>
        <dbReference type="EMBL" id="KAK3721386.1"/>
    </source>
</evidence>
<evidence type="ECO:0000313" key="2">
    <source>
        <dbReference type="Proteomes" id="UP001281147"/>
    </source>
</evidence>